<dbReference type="Proteomes" id="UP000325081">
    <property type="component" value="Unassembled WGS sequence"/>
</dbReference>
<accession>A0A5A7QJT3</accession>
<comment type="caution">
    <text evidence="2">The sequence shown here is derived from an EMBL/GenBank/DDBJ whole genome shotgun (WGS) entry which is preliminary data.</text>
</comment>
<feature type="region of interest" description="Disordered" evidence="1">
    <location>
        <begin position="119"/>
        <end position="138"/>
    </location>
</feature>
<keyword evidence="3" id="KW-1185">Reference proteome</keyword>
<organism evidence="2 3">
    <name type="scientific">Striga asiatica</name>
    <name type="common">Asiatic witchweed</name>
    <name type="synonym">Buchnera asiatica</name>
    <dbReference type="NCBI Taxonomy" id="4170"/>
    <lineage>
        <taxon>Eukaryota</taxon>
        <taxon>Viridiplantae</taxon>
        <taxon>Streptophyta</taxon>
        <taxon>Embryophyta</taxon>
        <taxon>Tracheophyta</taxon>
        <taxon>Spermatophyta</taxon>
        <taxon>Magnoliopsida</taxon>
        <taxon>eudicotyledons</taxon>
        <taxon>Gunneridae</taxon>
        <taxon>Pentapetalae</taxon>
        <taxon>asterids</taxon>
        <taxon>lamiids</taxon>
        <taxon>Lamiales</taxon>
        <taxon>Orobanchaceae</taxon>
        <taxon>Buchnereae</taxon>
        <taxon>Striga</taxon>
    </lineage>
</organism>
<dbReference type="EMBL" id="BKCP01007183">
    <property type="protein sequence ID" value="GER45609.1"/>
    <property type="molecule type" value="Genomic_DNA"/>
</dbReference>
<evidence type="ECO:0000313" key="3">
    <source>
        <dbReference type="Proteomes" id="UP000325081"/>
    </source>
</evidence>
<dbReference type="AlphaFoldDB" id="A0A5A7QJT3"/>
<protein>
    <submittedName>
        <fullName evidence="2">Calcium-binding EF-hand family protein</fullName>
    </submittedName>
</protein>
<sequence>MVSLLFYSIQNWMGRLRRSKPSKANQTGVRHLDLIMGISTQELRSDAEHGLYRVNLGANSSSVYNERIDCLLFVLVMSGKKGSVPYDMRIQPEKYTLRHLGTEKFSLLRKKKPWKAVKPKPVLSSKNPMGVQISASKRPREMRRIALSLVAGEKD</sequence>
<gene>
    <name evidence="2" type="ORF">STAS_22546</name>
</gene>
<evidence type="ECO:0000313" key="2">
    <source>
        <dbReference type="EMBL" id="GER45609.1"/>
    </source>
</evidence>
<evidence type="ECO:0000256" key="1">
    <source>
        <dbReference type="SAM" id="MobiDB-lite"/>
    </source>
</evidence>
<reference evidence="3" key="1">
    <citation type="journal article" date="2019" name="Curr. Biol.">
        <title>Genome Sequence of Striga asiatica Provides Insight into the Evolution of Plant Parasitism.</title>
        <authorList>
            <person name="Yoshida S."/>
            <person name="Kim S."/>
            <person name="Wafula E.K."/>
            <person name="Tanskanen J."/>
            <person name="Kim Y.M."/>
            <person name="Honaas L."/>
            <person name="Yang Z."/>
            <person name="Spallek T."/>
            <person name="Conn C.E."/>
            <person name="Ichihashi Y."/>
            <person name="Cheong K."/>
            <person name="Cui S."/>
            <person name="Der J.P."/>
            <person name="Gundlach H."/>
            <person name="Jiao Y."/>
            <person name="Hori C."/>
            <person name="Ishida J.K."/>
            <person name="Kasahara H."/>
            <person name="Kiba T."/>
            <person name="Kim M.S."/>
            <person name="Koo N."/>
            <person name="Laohavisit A."/>
            <person name="Lee Y.H."/>
            <person name="Lumba S."/>
            <person name="McCourt P."/>
            <person name="Mortimer J.C."/>
            <person name="Mutuku J.M."/>
            <person name="Nomura T."/>
            <person name="Sasaki-Sekimoto Y."/>
            <person name="Seto Y."/>
            <person name="Wang Y."/>
            <person name="Wakatake T."/>
            <person name="Sakakibara H."/>
            <person name="Demura T."/>
            <person name="Yamaguchi S."/>
            <person name="Yoneyama K."/>
            <person name="Manabe R.I."/>
            <person name="Nelson D.C."/>
            <person name="Schulman A.H."/>
            <person name="Timko M.P."/>
            <person name="dePamphilis C.W."/>
            <person name="Choi D."/>
            <person name="Shirasu K."/>
        </authorList>
    </citation>
    <scope>NUCLEOTIDE SEQUENCE [LARGE SCALE GENOMIC DNA]</scope>
    <source>
        <strain evidence="3">cv. UVA1</strain>
    </source>
</reference>
<proteinExistence type="predicted"/>
<name>A0A5A7QJT3_STRAF</name>